<dbReference type="AlphaFoldDB" id="A0ABD3JEW6"/>
<evidence type="ECO:0000259" key="9">
    <source>
        <dbReference type="PROSITE" id="PS50157"/>
    </source>
</evidence>
<evidence type="ECO:0000256" key="2">
    <source>
        <dbReference type="ARBA" id="ARBA00022737"/>
    </source>
</evidence>
<evidence type="ECO:0000256" key="1">
    <source>
        <dbReference type="ARBA" id="ARBA00022723"/>
    </source>
</evidence>
<evidence type="ECO:0000256" key="8">
    <source>
        <dbReference type="SAM" id="MobiDB-lite"/>
    </source>
</evidence>
<dbReference type="InterPro" id="IPR013087">
    <property type="entry name" value="Znf_C2H2_type"/>
</dbReference>
<feature type="domain" description="C2H2-type" evidence="9">
    <location>
        <begin position="6"/>
        <end position="33"/>
    </location>
</feature>
<dbReference type="SUPFAM" id="SSF57667">
    <property type="entry name" value="beta-beta-alpha zinc fingers"/>
    <property type="match status" value="1"/>
</dbReference>
<accession>A0ABD3JEW6</accession>
<evidence type="ECO:0000256" key="6">
    <source>
        <dbReference type="ARBA" id="ARBA00023163"/>
    </source>
</evidence>
<feature type="region of interest" description="Disordered" evidence="8">
    <location>
        <begin position="52"/>
        <end position="88"/>
    </location>
</feature>
<evidence type="ECO:0000256" key="4">
    <source>
        <dbReference type="ARBA" id="ARBA00022833"/>
    </source>
</evidence>
<dbReference type="EMBL" id="JBJKBG010000008">
    <property type="protein sequence ID" value="KAL3725698.1"/>
    <property type="molecule type" value="Genomic_DNA"/>
</dbReference>
<evidence type="ECO:0000256" key="3">
    <source>
        <dbReference type="ARBA" id="ARBA00022771"/>
    </source>
</evidence>
<keyword evidence="11" id="KW-1185">Reference proteome</keyword>
<dbReference type="Proteomes" id="UP001634007">
    <property type="component" value="Unassembled WGS sequence"/>
</dbReference>
<keyword evidence="5" id="KW-0805">Transcription regulation</keyword>
<gene>
    <name evidence="10" type="ORF">ACJRO7_030690</name>
</gene>
<feature type="compositionally biased region" description="Polar residues" evidence="8">
    <location>
        <begin position="53"/>
        <end position="69"/>
    </location>
</feature>
<evidence type="ECO:0000256" key="7">
    <source>
        <dbReference type="PROSITE-ProRule" id="PRU00042"/>
    </source>
</evidence>
<dbReference type="PROSITE" id="PS50157">
    <property type="entry name" value="ZINC_FINGER_C2H2_2"/>
    <property type="match status" value="1"/>
</dbReference>
<evidence type="ECO:0000313" key="10">
    <source>
        <dbReference type="EMBL" id="KAL3725698.1"/>
    </source>
</evidence>
<dbReference type="GO" id="GO:0043565">
    <property type="term" value="F:sequence-specific DNA binding"/>
    <property type="evidence" value="ECO:0007669"/>
    <property type="project" value="UniProtKB-ARBA"/>
</dbReference>
<keyword evidence="3 7" id="KW-0863">Zinc-finger</keyword>
<protein>
    <recommendedName>
        <fullName evidence="9">C2H2-type domain-containing protein</fullName>
    </recommendedName>
</protein>
<dbReference type="Pfam" id="PF13912">
    <property type="entry name" value="zf-C2H2_6"/>
    <property type="match status" value="1"/>
</dbReference>
<dbReference type="PANTHER" id="PTHR45988:SF92">
    <property type="entry name" value="C2H2 TYPE ZINC FINGER TRANSCRIPTION FACTOR FAMILY-RELATED"/>
    <property type="match status" value="1"/>
</dbReference>
<keyword evidence="1" id="KW-0479">Metal-binding</keyword>
<name>A0ABD3JEW6_EUCGL</name>
<dbReference type="PROSITE" id="PS00028">
    <property type="entry name" value="ZINC_FINGER_C2H2_1"/>
    <property type="match status" value="1"/>
</dbReference>
<organism evidence="10 11">
    <name type="scientific">Eucalyptus globulus</name>
    <name type="common">Tasmanian blue gum</name>
    <dbReference type="NCBI Taxonomy" id="34317"/>
    <lineage>
        <taxon>Eukaryota</taxon>
        <taxon>Viridiplantae</taxon>
        <taxon>Streptophyta</taxon>
        <taxon>Embryophyta</taxon>
        <taxon>Tracheophyta</taxon>
        <taxon>Spermatophyta</taxon>
        <taxon>Magnoliopsida</taxon>
        <taxon>eudicotyledons</taxon>
        <taxon>Gunneridae</taxon>
        <taxon>Pentapetalae</taxon>
        <taxon>rosids</taxon>
        <taxon>malvids</taxon>
        <taxon>Myrtales</taxon>
        <taxon>Myrtaceae</taxon>
        <taxon>Myrtoideae</taxon>
        <taxon>Eucalypteae</taxon>
        <taxon>Eucalyptus</taxon>
    </lineage>
</organism>
<keyword evidence="4" id="KW-0862">Zinc</keyword>
<dbReference type="GO" id="GO:0008270">
    <property type="term" value="F:zinc ion binding"/>
    <property type="evidence" value="ECO:0007669"/>
    <property type="project" value="UniProtKB-KW"/>
</dbReference>
<dbReference type="PANTHER" id="PTHR45988">
    <property type="entry name" value="C2H2 TYPE ZINC FINGER TRANSCRIPTION FACTOR FAMILY-RELATED"/>
    <property type="match status" value="1"/>
</dbReference>
<sequence length="88" mass="9093">MSGKVRECSICNKSFPTGQALGGHNRCHYEAPTPASSAAAAAAAAAAVASTANRVSVSEGVESTHTQSQGHREFDLKPRHSRSSPLDS</sequence>
<proteinExistence type="predicted"/>
<comment type="caution">
    <text evidence="10">The sequence shown here is derived from an EMBL/GenBank/DDBJ whole genome shotgun (WGS) entry which is preliminary data.</text>
</comment>
<dbReference type="InterPro" id="IPR036236">
    <property type="entry name" value="Znf_C2H2_sf"/>
</dbReference>
<keyword evidence="2" id="KW-0677">Repeat</keyword>
<reference evidence="10 11" key="1">
    <citation type="submission" date="2024-11" db="EMBL/GenBank/DDBJ databases">
        <title>Chromosome-level genome assembly of Eucalyptus globulus Labill. provides insights into its genome evolution.</title>
        <authorList>
            <person name="Li X."/>
        </authorList>
    </citation>
    <scope>NUCLEOTIDE SEQUENCE [LARGE SCALE GENOMIC DNA]</scope>
    <source>
        <strain evidence="10">CL2024</strain>
        <tissue evidence="10">Fresh tender leaves</tissue>
    </source>
</reference>
<evidence type="ECO:0000313" key="11">
    <source>
        <dbReference type="Proteomes" id="UP001634007"/>
    </source>
</evidence>
<keyword evidence="6" id="KW-0804">Transcription</keyword>
<evidence type="ECO:0000256" key="5">
    <source>
        <dbReference type="ARBA" id="ARBA00023015"/>
    </source>
</evidence>
<dbReference type="InterPro" id="IPR044653">
    <property type="entry name" value="AZF1/2/3-like"/>
</dbReference>